<keyword evidence="4" id="KW-1185">Reference proteome</keyword>
<feature type="signal peptide" evidence="1">
    <location>
        <begin position="1"/>
        <end position="24"/>
    </location>
</feature>
<dbReference type="AlphaFoldDB" id="A0A7Y9AUB6"/>
<dbReference type="EMBL" id="JACCBB010000001">
    <property type="protein sequence ID" value="NYD21563.1"/>
    <property type="molecule type" value="Genomic_DNA"/>
</dbReference>
<name>A0A7Y9AUB6_9ACTN</name>
<comment type="caution">
    <text evidence="3">The sequence shown here is derived from an EMBL/GenBank/DDBJ whole genome shotgun (WGS) entry which is preliminary data.</text>
</comment>
<reference evidence="3 4" key="1">
    <citation type="submission" date="2020-07" db="EMBL/GenBank/DDBJ databases">
        <title>Sequencing the genomes of 1000 actinobacteria strains.</title>
        <authorList>
            <person name="Klenk H.-P."/>
        </authorList>
    </citation>
    <scope>NUCLEOTIDE SEQUENCE [LARGE SCALE GENOMIC DNA]</scope>
    <source>
        <strain evidence="3 4">DSM 7487</strain>
    </source>
</reference>
<dbReference type="RefSeq" id="WP_179749950.1">
    <property type="nucleotide sequence ID" value="NZ_BAAAGN010000005.1"/>
</dbReference>
<evidence type="ECO:0000259" key="2">
    <source>
        <dbReference type="Pfam" id="PF09992"/>
    </source>
</evidence>
<dbReference type="PANTHER" id="PTHR40446">
    <property type="entry name" value="N-ACETYLGLUCOSAMINE-1-PHOSPHODIESTER ALPHA-N-ACETYLGLUCOSAMINIDASE"/>
    <property type="match status" value="1"/>
</dbReference>
<proteinExistence type="predicted"/>
<evidence type="ECO:0000313" key="4">
    <source>
        <dbReference type="Proteomes" id="UP000521922"/>
    </source>
</evidence>
<protein>
    <recommendedName>
        <fullName evidence="2">Phosphodiester glycosidase domain-containing protein</fullName>
    </recommendedName>
</protein>
<gene>
    <name evidence="3" type="ORF">BJ968_001103</name>
</gene>
<dbReference type="InterPro" id="IPR018711">
    <property type="entry name" value="NAGPA"/>
</dbReference>
<sequence length="717" mass="70815">MLRRTVLTMFALVAAGPATPRAFAAAATDPDVVEVVAPGLTLERSTGSTPAGPVRQALLRLAAGSTTRPVLLQADLSSPRTPTDLATAAGAVAAVNGDFFDIDRTGTPDGPVVRDGQVLKASGQAQGAVGFDGGPRWTGRLGQVQLQGSATVAGRTFPLAALGTRTVPEDALALFGPAWGAGDRALTVTSGVELEVRAGVVTAVRPPGGGAVPADGFVLVASGAVAAALAGTPLGSPATRDVQFRDDALAPGSTGFALGARLELVRDGAVALFDTADPTWAALRARTAVGWTADGDLLLLTVEGGTALSVGVTATETARRLVAAGAVGAVVLDGGGSAQLVARRPGDAAVSDVVVPSDGAPRPVANAVGLVPAPAGPLPAAVVLRPALGAAQVFPGLSLPLRVVPVTASGAPADGAPVLSSSDPGVLAVAGGAVRGVAPGRAAVLAGAGAATGRLDVEVLGPLTRLSVGTVLALPAAGSVLEVTVTGTDAAGRSAAVAAADVVAGVDPAVLRAEPLPDGRLRLTALTPGPVPTTLRLSAAGASADVPAAVGSRPVTLDPLDDPGAWTVATTRATASLSRVEGPSAGSGAVRLTYDFTGQPAGTTTAAVVAPVPVPLPAGSTAVALQVRGDGAGGWLRATLRVAGASRPVTFAARVDWTGWRRVAVPVPPDADVRLERVYLAQTSVAARRAGAVDLARLQAQVPPLPVVLPRRRRPVR</sequence>
<dbReference type="PANTHER" id="PTHR40446:SF2">
    <property type="entry name" value="N-ACETYLGLUCOSAMINE-1-PHOSPHODIESTER ALPHA-N-ACETYLGLUCOSAMINIDASE"/>
    <property type="match status" value="1"/>
</dbReference>
<evidence type="ECO:0000256" key="1">
    <source>
        <dbReference type="SAM" id="SignalP"/>
    </source>
</evidence>
<dbReference type="Proteomes" id="UP000521922">
    <property type="component" value="Unassembled WGS sequence"/>
</dbReference>
<evidence type="ECO:0000313" key="3">
    <source>
        <dbReference type="EMBL" id="NYD21563.1"/>
    </source>
</evidence>
<feature type="domain" description="Phosphodiester glycosidase" evidence="2">
    <location>
        <begin position="191"/>
        <end position="370"/>
    </location>
</feature>
<feature type="chain" id="PRO_5039620505" description="Phosphodiester glycosidase domain-containing protein" evidence="1">
    <location>
        <begin position="25"/>
        <end position="717"/>
    </location>
</feature>
<keyword evidence="1" id="KW-0732">Signal</keyword>
<dbReference type="Pfam" id="PF09992">
    <property type="entry name" value="NAGPA"/>
    <property type="match status" value="1"/>
</dbReference>
<organism evidence="3 4">
    <name type="scientific">Kineococcus aurantiacus</name>
    <dbReference type="NCBI Taxonomy" id="37633"/>
    <lineage>
        <taxon>Bacteria</taxon>
        <taxon>Bacillati</taxon>
        <taxon>Actinomycetota</taxon>
        <taxon>Actinomycetes</taxon>
        <taxon>Kineosporiales</taxon>
        <taxon>Kineosporiaceae</taxon>
        <taxon>Kineococcus</taxon>
    </lineage>
</organism>
<accession>A0A7Y9AUB6</accession>